<dbReference type="Pfam" id="PF01757">
    <property type="entry name" value="Acyl_transf_3"/>
    <property type="match status" value="1"/>
</dbReference>
<evidence type="ECO:0000313" key="4">
    <source>
        <dbReference type="Proteomes" id="UP000271974"/>
    </source>
</evidence>
<proteinExistence type="predicted"/>
<keyword evidence="4" id="KW-1185">Reference proteome</keyword>
<sequence>MSKWWTFHAILNAPYAVDTFFTISGCLVSYLFLRGVKKAGGLKVAHMVMYYVHRYLRLTPLYALAILVYNGLTPYIEEGPFLAENSDRDVDCKDLWWTNLLYFSNLRSDFRQCIGWSWYLPNDMQFYAVAPLIL</sequence>
<dbReference type="AlphaFoldDB" id="A0A3S1A4D5"/>
<dbReference type="OrthoDB" id="207378at2759"/>
<feature type="non-terminal residue" evidence="3">
    <location>
        <position position="134"/>
    </location>
</feature>
<dbReference type="EMBL" id="RQTK01000035">
    <property type="protein sequence ID" value="RUS90313.1"/>
    <property type="molecule type" value="Genomic_DNA"/>
</dbReference>
<dbReference type="InterPro" id="IPR052728">
    <property type="entry name" value="O2_lipid_transport_reg"/>
</dbReference>
<evidence type="ECO:0000313" key="3">
    <source>
        <dbReference type="EMBL" id="RUS90313.1"/>
    </source>
</evidence>
<dbReference type="STRING" id="188477.A0A3S1A4D5"/>
<keyword evidence="1" id="KW-0472">Membrane</keyword>
<accession>A0A3S1A4D5</accession>
<organism evidence="3 4">
    <name type="scientific">Elysia chlorotica</name>
    <name type="common">Eastern emerald elysia</name>
    <name type="synonym">Sea slug</name>
    <dbReference type="NCBI Taxonomy" id="188477"/>
    <lineage>
        <taxon>Eukaryota</taxon>
        <taxon>Metazoa</taxon>
        <taxon>Spiralia</taxon>
        <taxon>Lophotrochozoa</taxon>
        <taxon>Mollusca</taxon>
        <taxon>Gastropoda</taxon>
        <taxon>Heterobranchia</taxon>
        <taxon>Euthyneura</taxon>
        <taxon>Panpulmonata</taxon>
        <taxon>Sacoglossa</taxon>
        <taxon>Placobranchoidea</taxon>
        <taxon>Plakobranchidae</taxon>
        <taxon>Elysia</taxon>
    </lineage>
</organism>
<protein>
    <recommendedName>
        <fullName evidence="2">Acyltransferase 3 domain-containing protein</fullName>
    </recommendedName>
</protein>
<reference evidence="3 4" key="1">
    <citation type="submission" date="2019-01" db="EMBL/GenBank/DDBJ databases">
        <title>A draft genome assembly of the solar-powered sea slug Elysia chlorotica.</title>
        <authorList>
            <person name="Cai H."/>
            <person name="Li Q."/>
            <person name="Fang X."/>
            <person name="Li J."/>
            <person name="Curtis N.E."/>
            <person name="Altenburger A."/>
            <person name="Shibata T."/>
            <person name="Feng M."/>
            <person name="Maeda T."/>
            <person name="Schwartz J.A."/>
            <person name="Shigenobu S."/>
            <person name="Lundholm N."/>
            <person name="Nishiyama T."/>
            <person name="Yang H."/>
            <person name="Hasebe M."/>
            <person name="Li S."/>
            <person name="Pierce S.K."/>
            <person name="Wang J."/>
        </authorList>
    </citation>
    <scope>NUCLEOTIDE SEQUENCE [LARGE SCALE GENOMIC DNA]</scope>
    <source>
        <strain evidence="3">EC2010</strain>
        <tissue evidence="3">Whole organism of an adult</tissue>
    </source>
</reference>
<dbReference type="PANTHER" id="PTHR11161:SF0">
    <property type="entry name" value="O-ACYLTRANSFERASE LIKE PROTEIN"/>
    <property type="match status" value="1"/>
</dbReference>
<feature type="transmembrane region" description="Helical" evidence="1">
    <location>
        <begin position="12"/>
        <end position="33"/>
    </location>
</feature>
<gene>
    <name evidence="3" type="ORF">EGW08_001911</name>
</gene>
<dbReference type="Proteomes" id="UP000271974">
    <property type="component" value="Unassembled WGS sequence"/>
</dbReference>
<keyword evidence="1" id="KW-1133">Transmembrane helix</keyword>
<evidence type="ECO:0000256" key="1">
    <source>
        <dbReference type="SAM" id="Phobius"/>
    </source>
</evidence>
<feature type="domain" description="Acyltransferase 3" evidence="2">
    <location>
        <begin position="7"/>
        <end position="134"/>
    </location>
</feature>
<evidence type="ECO:0000259" key="2">
    <source>
        <dbReference type="Pfam" id="PF01757"/>
    </source>
</evidence>
<dbReference type="GO" id="GO:0016747">
    <property type="term" value="F:acyltransferase activity, transferring groups other than amino-acyl groups"/>
    <property type="evidence" value="ECO:0007669"/>
    <property type="project" value="InterPro"/>
</dbReference>
<dbReference type="PANTHER" id="PTHR11161">
    <property type="entry name" value="O-ACYLTRANSFERASE"/>
    <property type="match status" value="1"/>
</dbReference>
<feature type="transmembrane region" description="Helical" evidence="1">
    <location>
        <begin position="54"/>
        <end position="72"/>
    </location>
</feature>
<keyword evidence="1" id="KW-0812">Transmembrane</keyword>
<dbReference type="InterPro" id="IPR002656">
    <property type="entry name" value="Acyl_transf_3_dom"/>
</dbReference>
<comment type="caution">
    <text evidence="3">The sequence shown here is derived from an EMBL/GenBank/DDBJ whole genome shotgun (WGS) entry which is preliminary data.</text>
</comment>
<name>A0A3S1A4D5_ELYCH</name>